<evidence type="ECO:0000256" key="3">
    <source>
        <dbReference type="ARBA" id="ARBA00022448"/>
    </source>
</evidence>
<evidence type="ECO:0000256" key="10">
    <source>
        <dbReference type="SAM" id="MobiDB-lite"/>
    </source>
</evidence>
<keyword evidence="7 8" id="KW-0472">Membrane</keyword>
<reference evidence="12" key="1">
    <citation type="submission" date="2019-08" db="EMBL/GenBank/DDBJ databases">
        <title>Reference gene set and small RNA set construction with multiple tissues from Davidia involucrata Baill.</title>
        <authorList>
            <person name="Yang H."/>
            <person name="Zhou C."/>
            <person name="Li G."/>
            <person name="Wang J."/>
            <person name="Gao P."/>
            <person name="Wang M."/>
            <person name="Wang R."/>
            <person name="Zhao Y."/>
        </authorList>
    </citation>
    <scope>NUCLEOTIDE SEQUENCE</scope>
    <source>
        <tissue evidence="12">Mixed with DoveR01_LX</tissue>
    </source>
</reference>
<evidence type="ECO:0000256" key="1">
    <source>
        <dbReference type="ARBA" id="ARBA00004141"/>
    </source>
</evidence>
<dbReference type="EMBL" id="GHES01027809">
    <property type="protein sequence ID" value="MPA58368.1"/>
    <property type="molecule type" value="Transcribed_RNA"/>
</dbReference>
<gene>
    <name evidence="12" type="ORF">Din_027809</name>
</gene>
<keyword evidence="4 8" id="KW-0812">Transmembrane</keyword>
<dbReference type="GO" id="GO:0016020">
    <property type="term" value="C:membrane"/>
    <property type="evidence" value="ECO:0007669"/>
    <property type="project" value="UniProtKB-SubCell"/>
</dbReference>
<accession>A0A5B7AQY4</accession>
<dbReference type="Gene3D" id="1.50.40.10">
    <property type="entry name" value="Mitochondrial carrier domain"/>
    <property type="match status" value="1"/>
</dbReference>
<comment type="similarity">
    <text evidence="2 9">Belongs to the mitochondrial carrier (TC 2.A.29) family.</text>
</comment>
<evidence type="ECO:0000256" key="5">
    <source>
        <dbReference type="ARBA" id="ARBA00022737"/>
    </source>
</evidence>
<dbReference type="FunFam" id="1.50.40.10:FF:000075">
    <property type="entry name" value="Nicotinamide adenine dinucleotide transporter 2, mitochondrial"/>
    <property type="match status" value="1"/>
</dbReference>
<evidence type="ECO:0000256" key="8">
    <source>
        <dbReference type="PROSITE-ProRule" id="PRU00282"/>
    </source>
</evidence>
<evidence type="ECO:0000256" key="6">
    <source>
        <dbReference type="ARBA" id="ARBA00022989"/>
    </source>
</evidence>
<evidence type="ECO:0000313" key="12">
    <source>
        <dbReference type="EMBL" id="MPA58368.1"/>
    </source>
</evidence>
<feature type="compositionally biased region" description="Polar residues" evidence="10">
    <location>
        <begin position="343"/>
        <end position="358"/>
    </location>
</feature>
<dbReference type="SUPFAM" id="SSF103506">
    <property type="entry name" value="Mitochondrial carrier"/>
    <property type="match status" value="1"/>
</dbReference>
<evidence type="ECO:0000256" key="4">
    <source>
        <dbReference type="ARBA" id="ARBA00022692"/>
    </source>
</evidence>
<protein>
    <submittedName>
        <fullName evidence="12">Uncharacterized protein</fullName>
    </submittedName>
</protein>
<feature type="transmembrane region" description="Helical" evidence="11">
    <location>
        <begin position="120"/>
        <end position="144"/>
    </location>
</feature>
<dbReference type="PROSITE" id="PS50920">
    <property type="entry name" value="SOLCAR"/>
    <property type="match status" value="3"/>
</dbReference>
<evidence type="ECO:0000256" key="2">
    <source>
        <dbReference type="ARBA" id="ARBA00006375"/>
    </source>
</evidence>
<dbReference type="PANTHER" id="PTHR45683">
    <property type="entry name" value="MITOCHONDRIAL NICOTINAMIDE ADENINE DINUCLEOTIDE TRANSPORTER 1-RELATED-RELATED"/>
    <property type="match status" value="1"/>
</dbReference>
<dbReference type="InterPro" id="IPR023395">
    <property type="entry name" value="MCP_dom_sf"/>
</dbReference>
<dbReference type="Pfam" id="PF00153">
    <property type="entry name" value="Mito_carr"/>
    <property type="match status" value="3"/>
</dbReference>
<feature type="repeat" description="Solcar" evidence="8">
    <location>
        <begin position="218"/>
        <end position="308"/>
    </location>
</feature>
<proteinExistence type="inferred from homology"/>
<evidence type="ECO:0000256" key="9">
    <source>
        <dbReference type="RuleBase" id="RU000488"/>
    </source>
</evidence>
<dbReference type="AlphaFoldDB" id="A0A5B7AQY4"/>
<feature type="transmembrane region" description="Helical" evidence="11">
    <location>
        <begin position="82"/>
        <end position="100"/>
    </location>
</feature>
<feature type="region of interest" description="Disordered" evidence="10">
    <location>
        <begin position="317"/>
        <end position="360"/>
    </location>
</feature>
<keyword evidence="6 11" id="KW-1133">Transmembrane helix</keyword>
<dbReference type="InterPro" id="IPR002067">
    <property type="entry name" value="MCP"/>
</dbReference>
<dbReference type="GO" id="GO:0015215">
    <property type="term" value="F:nucleotide transmembrane transporter activity"/>
    <property type="evidence" value="ECO:0007669"/>
    <property type="project" value="UniProtKB-ARBA"/>
</dbReference>
<evidence type="ECO:0000256" key="11">
    <source>
        <dbReference type="SAM" id="Phobius"/>
    </source>
</evidence>
<feature type="compositionally biased region" description="Basic and acidic residues" evidence="10">
    <location>
        <begin position="317"/>
        <end position="342"/>
    </location>
</feature>
<feature type="repeat" description="Solcar" evidence="8">
    <location>
        <begin position="118"/>
        <end position="206"/>
    </location>
</feature>
<evidence type="ECO:0000256" key="7">
    <source>
        <dbReference type="ARBA" id="ARBA00023136"/>
    </source>
</evidence>
<dbReference type="PRINTS" id="PR00926">
    <property type="entry name" value="MITOCARRIER"/>
</dbReference>
<feature type="repeat" description="Solcar" evidence="8">
    <location>
        <begin position="15"/>
        <end position="107"/>
    </location>
</feature>
<dbReference type="InterPro" id="IPR044712">
    <property type="entry name" value="SLC25A32-like"/>
</dbReference>
<sequence>MTAQGRRSSDRRSYREIISDAGAGAAAGAIAATFVCPLDVIKTRLQVHGLPKVPHSGHKGSIIITSLQNIIRTEGLKGMYRGLSPTLAALLPNWAVYFTIYGYLKGLLHSHVDSSGQLTFGAYMIAASGAGAATAIATNPLWVVKTRVQTQGMRPGVVPYKSIFSALRRIAYEEGVRGLYSGLLPSLVGISHVAIQFPTYEKIKSYLAEKDNTTTSELSTGKLAIASSISKVVASVMTYPHEVVRSRLQEQGQVRNPEIQYAGVIDCIKKVLHKEGLPGLYRGCATNLLRTTPSAVITFTSYERIHSFLLRVLPPDEKHSQAHPESDGHIKSQQENEDKGENSDANLRQSETPSNNITPLIPLGSRDNSWRLIDSCFFSIIWNGEKKFHKLENS</sequence>
<comment type="subcellular location">
    <subcellularLocation>
        <location evidence="1">Membrane</location>
        <topology evidence="1">Multi-pass membrane protein</topology>
    </subcellularLocation>
</comment>
<name>A0A5B7AQY4_DAVIN</name>
<keyword evidence="3 9" id="KW-0813">Transport</keyword>
<keyword evidence="5" id="KW-0677">Repeat</keyword>
<dbReference type="InterPro" id="IPR018108">
    <property type="entry name" value="MCP_transmembrane"/>
</dbReference>
<organism evidence="12">
    <name type="scientific">Davidia involucrata</name>
    <name type="common">Dove tree</name>
    <dbReference type="NCBI Taxonomy" id="16924"/>
    <lineage>
        <taxon>Eukaryota</taxon>
        <taxon>Viridiplantae</taxon>
        <taxon>Streptophyta</taxon>
        <taxon>Embryophyta</taxon>
        <taxon>Tracheophyta</taxon>
        <taxon>Spermatophyta</taxon>
        <taxon>Magnoliopsida</taxon>
        <taxon>eudicotyledons</taxon>
        <taxon>Gunneridae</taxon>
        <taxon>Pentapetalae</taxon>
        <taxon>asterids</taxon>
        <taxon>Cornales</taxon>
        <taxon>Nyssaceae</taxon>
        <taxon>Davidia</taxon>
    </lineage>
</organism>